<reference evidence="1 2" key="1">
    <citation type="submission" date="2018-10" db="EMBL/GenBank/DDBJ databases">
        <title>Genomic Encyclopedia of Archaeal and Bacterial Type Strains, Phase II (KMG-II): from individual species to whole genera.</title>
        <authorList>
            <person name="Goeker M."/>
        </authorList>
    </citation>
    <scope>NUCLEOTIDE SEQUENCE [LARGE SCALE GENOMIC DNA]</scope>
    <source>
        <strain evidence="1 2">DSM 11927</strain>
    </source>
</reference>
<dbReference type="EMBL" id="RBWW01000001">
    <property type="protein sequence ID" value="RKS83355.1"/>
    <property type="molecule type" value="Genomic_DNA"/>
</dbReference>
<proteinExistence type="predicted"/>
<gene>
    <name evidence="1" type="ORF">BDK61_2737</name>
</gene>
<dbReference type="AlphaFoldDB" id="A0A495R7U1"/>
<protein>
    <submittedName>
        <fullName evidence="1">Uncharacterized protein</fullName>
    </submittedName>
</protein>
<comment type="caution">
    <text evidence="1">The sequence shown here is derived from an EMBL/GenBank/DDBJ whole genome shotgun (WGS) entry which is preliminary data.</text>
</comment>
<evidence type="ECO:0000313" key="2">
    <source>
        <dbReference type="Proteomes" id="UP000268233"/>
    </source>
</evidence>
<accession>A0A495R7U1</accession>
<organism evidence="1 2">
    <name type="scientific">Haloarcula quadrata</name>
    <dbReference type="NCBI Taxonomy" id="182779"/>
    <lineage>
        <taxon>Archaea</taxon>
        <taxon>Methanobacteriati</taxon>
        <taxon>Methanobacteriota</taxon>
        <taxon>Stenosarchaea group</taxon>
        <taxon>Halobacteria</taxon>
        <taxon>Halobacteriales</taxon>
        <taxon>Haloarculaceae</taxon>
        <taxon>Haloarcula</taxon>
    </lineage>
</organism>
<sequence>MTEMQYGQGRVDWAHVELTPLSSLRLGVYVPLPRDRLALLAYRRSSGLEVDLK</sequence>
<name>A0A495R7U1_9EURY</name>
<dbReference type="Proteomes" id="UP000268233">
    <property type="component" value="Unassembled WGS sequence"/>
</dbReference>
<keyword evidence="2" id="KW-1185">Reference proteome</keyword>
<dbReference type="RefSeq" id="WP_167467383.1">
    <property type="nucleotide sequence ID" value="NZ_RBWW01000001.1"/>
</dbReference>
<evidence type="ECO:0000313" key="1">
    <source>
        <dbReference type="EMBL" id="RKS83355.1"/>
    </source>
</evidence>